<keyword evidence="5" id="KW-1185">Reference proteome</keyword>
<dbReference type="InterPro" id="IPR031350">
    <property type="entry name" value="Goodbye_dom"/>
</dbReference>
<dbReference type="SUPFAM" id="SSF52540">
    <property type="entry name" value="P-loop containing nucleoside triphosphate hydrolases"/>
    <property type="match status" value="1"/>
</dbReference>
<dbReference type="Gene3D" id="3.40.50.300">
    <property type="entry name" value="P-loop containing nucleotide triphosphate hydrolases"/>
    <property type="match status" value="1"/>
</dbReference>
<comment type="caution">
    <text evidence="4">The sequence shown here is derived from an EMBL/GenBank/DDBJ whole genome shotgun (WGS) entry which is preliminary data.</text>
</comment>
<sequence>MIAPSAPPPRPTPTDPLAALWEQAIERYRNETGTDLFAQSETFFDSETAILHYIDEQEKTFAQFRADGPQRLRAALAPVAAACGPLCTIAGEGASLIFAPSKVLFTAVGELVKVAVEVREELDSIVNAFDTIEHHLRVLKPIAARDVLHDEALKETSVKLLAQILVVLGVIQKVRKEGRLVLWLKKLGGSTQVSSALDDLGRLATNQHQTISAVTLSTARETMVILTDGKAADKHEHEVTQASLACIAKTAQDIHDTIRRNDAATQDQITANRGILENIQRALLQQINEMRVDRRDADIDKIYEWLEYPDSSVKMNTLLEDRANSTGSWFLDGEAYVAFKRGSKKSIWLHGQAGCGKSTMIAAAIMDIEANIASFSATDFTVTHLFDTTNGRKNRTLRALVSSLLCQLALKRSECAVELLKLRKANSMGRSQPLLEAMQRHLDSLLRTLPMHVFIVVDALDEANNDNFDKIIPFLEHLLTHANVSLLFSSRHEVPFRVQLEKLAHAHVPMEEGLVTDEIMTVLDQVLRSGGTLDTKTSEKTKDNIRRVVRATADGNFRWAALQLRGLASVAAIPIMVEQCLQNIPKTLTEEYERRLDSIADNTRVNARELLIWALFTHVPLSADDFAQLLSFDYFKHPLVFQPSMQPSSVDDVLNLVGSTFLSERDGQIRIAHASVTDYLLGDHNAWLLPINRNLAYSSMTRTCLAYLKSGGALSTETGVHHMVWTWVFYASKANYGDDLKGEIVDALGPWSERRQLIVTASLYAAVQTGHAAL</sequence>
<dbReference type="PANTHER" id="PTHR10039:SF16">
    <property type="entry name" value="GPI INOSITOL-DEACYLASE"/>
    <property type="match status" value="1"/>
</dbReference>
<keyword evidence="1" id="KW-0677">Repeat</keyword>
<name>A0A550CR54_9AGAR</name>
<organism evidence="4 5">
    <name type="scientific">Schizophyllum amplum</name>
    <dbReference type="NCBI Taxonomy" id="97359"/>
    <lineage>
        <taxon>Eukaryota</taxon>
        <taxon>Fungi</taxon>
        <taxon>Dikarya</taxon>
        <taxon>Basidiomycota</taxon>
        <taxon>Agaricomycotina</taxon>
        <taxon>Agaricomycetes</taxon>
        <taxon>Agaricomycetidae</taxon>
        <taxon>Agaricales</taxon>
        <taxon>Schizophyllaceae</taxon>
        <taxon>Schizophyllum</taxon>
    </lineage>
</organism>
<dbReference type="AlphaFoldDB" id="A0A550CR54"/>
<dbReference type="InterPro" id="IPR027417">
    <property type="entry name" value="P-loop_NTPase"/>
</dbReference>
<accession>A0A550CR54</accession>
<evidence type="ECO:0008006" key="6">
    <source>
        <dbReference type="Google" id="ProtNLM"/>
    </source>
</evidence>
<dbReference type="OrthoDB" id="7464126at2759"/>
<evidence type="ECO:0000313" key="4">
    <source>
        <dbReference type="EMBL" id="TRM67271.1"/>
    </source>
</evidence>
<gene>
    <name evidence="4" type="ORF">BD626DRAFT_396259</name>
</gene>
<evidence type="ECO:0000259" key="2">
    <source>
        <dbReference type="Pfam" id="PF17109"/>
    </source>
</evidence>
<dbReference type="InterPro" id="IPR056884">
    <property type="entry name" value="NPHP3-like_N"/>
</dbReference>
<dbReference type="Pfam" id="PF24883">
    <property type="entry name" value="NPHP3_N"/>
    <property type="match status" value="1"/>
</dbReference>
<feature type="non-terminal residue" evidence="4">
    <location>
        <position position="774"/>
    </location>
</feature>
<protein>
    <recommendedName>
        <fullName evidence="6">NACHT domain-containing protein</fullName>
    </recommendedName>
</protein>
<feature type="domain" description="Fungal STAND N-terminal Goodbye" evidence="2">
    <location>
        <begin position="21"/>
        <end position="140"/>
    </location>
</feature>
<evidence type="ECO:0000259" key="3">
    <source>
        <dbReference type="Pfam" id="PF24883"/>
    </source>
</evidence>
<evidence type="ECO:0000256" key="1">
    <source>
        <dbReference type="ARBA" id="ARBA00022737"/>
    </source>
</evidence>
<dbReference type="Proteomes" id="UP000320762">
    <property type="component" value="Unassembled WGS sequence"/>
</dbReference>
<dbReference type="PANTHER" id="PTHR10039">
    <property type="entry name" value="AMELOGENIN"/>
    <property type="match status" value="1"/>
</dbReference>
<evidence type="ECO:0000313" key="5">
    <source>
        <dbReference type="Proteomes" id="UP000320762"/>
    </source>
</evidence>
<dbReference type="Pfam" id="PF17109">
    <property type="entry name" value="Goodbye"/>
    <property type="match status" value="1"/>
</dbReference>
<dbReference type="EMBL" id="VDMD01000003">
    <property type="protein sequence ID" value="TRM67271.1"/>
    <property type="molecule type" value="Genomic_DNA"/>
</dbReference>
<feature type="domain" description="Nephrocystin 3-like N-terminal" evidence="3">
    <location>
        <begin position="326"/>
        <end position="491"/>
    </location>
</feature>
<reference evidence="4 5" key="1">
    <citation type="journal article" date="2019" name="New Phytol.">
        <title>Comparative genomics reveals unique wood-decay strategies and fruiting body development in the Schizophyllaceae.</title>
        <authorList>
            <person name="Almasi E."/>
            <person name="Sahu N."/>
            <person name="Krizsan K."/>
            <person name="Balint B."/>
            <person name="Kovacs G.M."/>
            <person name="Kiss B."/>
            <person name="Cseklye J."/>
            <person name="Drula E."/>
            <person name="Henrissat B."/>
            <person name="Nagy I."/>
            <person name="Chovatia M."/>
            <person name="Adam C."/>
            <person name="LaButti K."/>
            <person name="Lipzen A."/>
            <person name="Riley R."/>
            <person name="Grigoriev I.V."/>
            <person name="Nagy L.G."/>
        </authorList>
    </citation>
    <scope>NUCLEOTIDE SEQUENCE [LARGE SCALE GENOMIC DNA]</scope>
    <source>
        <strain evidence="4 5">NL-1724</strain>
    </source>
</reference>
<proteinExistence type="predicted"/>
<dbReference type="STRING" id="97359.A0A550CR54"/>